<sequence>MPSETRMPSFVGETIDAGRLKLVKVLGEGAYGVVYKAVEQPCVSSSSTSSPKEFAVKVLRKADGSTPEGQCQSREIVTHKIASEHPSVLTLHNVLEDDSFIYLVLDYCPGGDLYSAIVERSSYCKNDALIKSVFIQILDAVQSCHDKGIYHRDLKPDNVFVSDDDSKVYLGDFGLATDVAISTAFSCGSSFYMSPECIGEDLNYMPYSTQCSDIWSLGIILTNMISGRNPWKLATTKDSHFEEYLENNSNLRKMLCVSRAASQLLTEIFTLNPRERITIPELREEILAIKTFFPSEDELALTNRHKKAATSSHSPCIPSSPGQDVADWRAPIGLDEEYLFSSPDLNAPSPTSQATSPLSTPSSPWSSANSLCDDMESLFSGYSSSTSDESDESDEIVTPDTLVGDPMDLEGMKMLGEDYLDISAYGIKESIFESPIIRPMLRHMEYLEL</sequence>
<reference evidence="10 11" key="1">
    <citation type="submission" date="2018-02" db="EMBL/GenBank/DDBJ databases">
        <title>Genome sequence of the basidiomycete white-rot fungus Phlebia centrifuga.</title>
        <authorList>
            <person name="Granchi Z."/>
            <person name="Peng M."/>
            <person name="de Vries R.P."/>
            <person name="Hilden K."/>
            <person name="Makela M.R."/>
            <person name="Grigoriev I."/>
            <person name="Riley R."/>
        </authorList>
    </citation>
    <scope>NUCLEOTIDE SEQUENCE [LARGE SCALE GENOMIC DNA]</scope>
    <source>
        <strain evidence="10 11">FBCC195</strain>
    </source>
</reference>
<feature type="region of interest" description="Disordered" evidence="8">
    <location>
        <begin position="340"/>
        <end position="368"/>
    </location>
</feature>
<keyword evidence="2" id="KW-0808">Transferase</keyword>
<name>A0A2R6NGT9_9APHY</name>
<gene>
    <name evidence="10" type="ORF">PHLCEN_2v12725</name>
</gene>
<evidence type="ECO:0000256" key="8">
    <source>
        <dbReference type="SAM" id="MobiDB-lite"/>
    </source>
</evidence>
<comment type="similarity">
    <text evidence="7">Belongs to the protein kinase superfamily.</text>
</comment>
<dbReference type="OrthoDB" id="541276at2759"/>
<dbReference type="PANTHER" id="PTHR24345">
    <property type="entry name" value="SERINE/THREONINE-PROTEIN KINASE PLK"/>
    <property type="match status" value="1"/>
</dbReference>
<feature type="compositionally biased region" description="Low complexity" evidence="8">
    <location>
        <begin position="347"/>
        <end position="368"/>
    </location>
</feature>
<evidence type="ECO:0000256" key="4">
    <source>
        <dbReference type="ARBA" id="ARBA00022777"/>
    </source>
</evidence>
<dbReference type="InterPro" id="IPR000719">
    <property type="entry name" value="Prot_kinase_dom"/>
</dbReference>
<organism evidence="10 11">
    <name type="scientific">Hermanssonia centrifuga</name>
    <dbReference type="NCBI Taxonomy" id="98765"/>
    <lineage>
        <taxon>Eukaryota</taxon>
        <taxon>Fungi</taxon>
        <taxon>Dikarya</taxon>
        <taxon>Basidiomycota</taxon>
        <taxon>Agaricomycotina</taxon>
        <taxon>Agaricomycetes</taxon>
        <taxon>Polyporales</taxon>
        <taxon>Meruliaceae</taxon>
        <taxon>Hermanssonia</taxon>
    </lineage>
</organism>
<dbReference type="InterPro" id="IPR008271">
    <property type="entry name" value="Ser/Thr_kinase_AS"/>
</dbReference>
<dbReference type="InterPro" id="IPR017441">
    <property type="entry name" value="Protein_kinase_ATP_BS"/>
</dbReference>
<evidence type="ECO:0000256" key="7">
    <source>
        <dbReference type="RuleBase" id="RU000304"/>
    </source>
</evidence>
<dbReference type="EMBL" id="MLYV02001285">
    <property type="protein sequence ID" value="PSR71458.1"/>
    <property type="molecule type" value="Genomic_DNA"/>
</dbReference>
<evidence type="ECO:0000313" key="10">
    <source>
        <dbReference type="EMBL" id="PSR71458.1"/>
    </source>
</evidence>
<dbReference type="PROSITE" id="PS00108">
    <property type="entry name" value="PROTEIN_KINASE_ST"/>
    <property type="match status" value="1"/>
</dbReference>
<dbReference type="AlphaFoldDB" id="A0A2R6NGT9"/>
<accession>A0A2R6NGT9</accession>
<dbReference type="SMART" id="SM00220">
    <property type="entry name" value="S_TKc"/>
    <property type="match status" value="1"/>
</dbReference>
<evidence type="ECO:0000256" key="5">
    <source>
        <dbReference type="ARBA" id="ARBA00022840"/>
    </source>
</evidence>
<evidence type="ECO:0000256" key="6">
    <source>
        <dbReference type="PROSITE-ProRule" id="PRU10141"/>
    </source>
</evidence>
<keyword evidence="4" id="KW-0418">Kinase</keyword>
<dbReference type="STRING" id="98765.A0A2R6NGT9"/>
<feature type="domain" description="Protein kinase" evidence="9">
    <location>
        <begin position="20"/>
        <end position="293"/>
    </location>
</feature>
<keyword evidence="5 6" id="KW-0067">ATP-binding</keyword>
<evidence type="ECO:0000256" key="2">
    <source>
        <dbReference type="ARBA" id="ARBA00022679"/>
    </source>
</evidence>
<dbReference type="PANTHER" id="PTHR24345:SF91">
    <property type="entry name" value="SERINE_THREONINE-PROTEIN KINASE PLK4"/>
    <property type="match status" value="1"/>
</dbReference>
<feature type="region of interest" description="Disordered" evidence="8">
    <location>
        <begin position="380"/>
        <end position="400"/>
    </location>
</feature>
<protein>
    <recommendedName>
        <fullName evidence="9">Protein kinase domain-containing protein</fullName>
    </recommendedName>
</protein>
<feature type="compositionally biased region" description="Acidic residues" evidence="8">
    <location>
        <begin position="388"/>
        <end position="397"/>
    </location>
</feature>
<dbReference type="PROSITE" id="PS50011">
    <property type="entry name" value="PROTEIN_KINASE_DOM"/>
    <property type="match status" value="1"/>
</dbReference>
<keyword evidence="3 6" id="KW-0547">Nucleotide-binding</keyword>
<dbReference type="Pfam" id="PF00069">
    <property type="entry name" value="Pkinase"/>
    <property type="match status" value="1"/>
</dbReference>
<dbReference type="Proteomes" id="UP000186601">
    <property type="component" value="Unassembled WGS sequence"/>
</dbReference>
<feature type="binding site" evidence="6">
    <location>
        <position position="57"/>
    </location>
    <ligand>
        <name>ATP</name>
        <dbReference type="ChEBI" id="CHEBI:30616"/>
    </ligand>
</feature>
<dbReference type="GO" id="GO:0005634">
    <property type="term" value="C:nucleus"/>
    <property type="evidence" value="ECO:0007669"/>
    <property type="project" value="TreeGrafter"/>
</dbReference>
<dbReference type="PROSITE" id="PS00107">
    <property type="entry name" value="PROTEIN_KINASE_ATP"/>
    <property type="match status" value="1"/>
</dbReference>
<evidence type="ECO:0000313" key="11">
    <source>
        <dbReference type="Proteomes" id="UP000186601"/>
    </source>
</evidence>
<keyword evidence="1 7" id="KW-0723">Serine/threonine-protein kinase</keyword>
<dbReference type="GO" id="GO:0005524">
    <property type="term" value="F:ATP binding"/>
    <property type="evidence" value="ECO:0007669"/>
    <property type="project" value="UniProtKB-UniRule"/>
</dbReference>
<dbReference type="GO" id="GO:0004674">
    <property type="term" value="F:protein serine/threonine kinase activity"/>
    <property type="evidence" value="ECO:0007669"/>
    <property type="project" value="UniProtKB-KW"/>
</dbReference>
<proteinExistence type="inferred from homology"/>
<dbReference type="Gene3D" id="1.10.510.10">
    <property type="entry name" value="Transferase(Phosphotransferase) domain 1"/>
    <property type="match status" value="1"/>
</dbReference>
<evidence type="ECO:0000259" key="9">
    <source>
        <dbReference type="PROSITE" id="PS50011"/>
    </source>
</evidence>
<keyword evidence="11" id="KW-1185">Reference proteome</keyword>
<dbReference type="InterPro" id="IPR011009">
    <property type="entry name" value="Kinase-like_dom_sf"/>
</dbReference>
<evidence type="ECO:0000256" key="1">
    <source>
        <dbReference type="ARBA" id="ARBA00022527"/>
    </source>
</evidence>
<comment type="caution">
    <text evidence="10">The sequence shown here is derived from an EMBL/GenBank/DDBJ whole genome shotgun (WGS) entry which is preliminary data.</text>
</comment>
<dbReference type="SUPFAM" id="SSF56112">
    <property type="entry name" value="Protein kinase-like (PK-like)"/>
    <property type="match status" value="1"/>
</dbReference>
<evidence type="ECO:0000256" key="3">
    <source>
        <dbReference type="ARBA" id="ARBA00022741"/>
    </source>
</evidence>